<evidence type="ECO:0000256" key="3">
    <source>
        <dbReference type="ARBA" id="ARBA00022723"/>
    </source>
</evidence>
<accession>A0A315ZDZ0</accession>
<evidence type="ECO:0000313" key="11">
    <source>
        <dbReference type="Proteomes" id="UP000245535"/>
    </source>
</evidence>
<feature type="signal peptide" evidence="8">
    <location>
        <begin position="1"/>
        <end position="22"/>
    </location>
</feature>
<dbReference type="GO" id="GO:0004130">
    <property type="term" value="F:cytochrome-c peroxidase activity"/>
    <property type="evidence" value="ECO:0007669"/>
    <property type="project" value="TreeGrafter"/>
</dbReference>
<keyword evidence="6 7" id="KW-0408">Iron</keyword>
<evidence type="ECO:0000256" key="2">
    <source>
        <dbReference type="ARBA" id="ARBA00022617"/>
    </source>
</evidence>
<dbReference type="PROSITE" id="PS51007">
    <property type="entry name" value="CYTC"/>
    <property type="match status" value="1"/>
</dbReference>
<dbReference type="AlphaFoldDB" id="A0A315ZDZ0"/>
<dbReference type="InterPro" id="IPR009056">
    <property type="entry name" value="Cyt_c-like_dom"/>
</dbReference>
<comment type="subcellular location">
    <subcellularLocation>
        <location evidence="1">Cell envelope</location>
    </subcellularLocation>
</comment>
<comment type="caution">
    <text evidence="10">The sequence shown here is derived from an EMBL/GenBank/DDBJ whole genome shotgun (WGS) entry which is preliminary data.</text>
</comment>
<dbReference type="SUPFAM" id="SSF46626">
    <property type="entry name" value="Cytochrome c"/>
    <property type="match status" value="2"/>
</dbReference>
<organism evidence="10 11">
    <name type="scientific">Sediminitomix flava</name>
    <dbReference type="NCBI Taxonomy" id="379075"/>
    <lineage>
        <taxon>Bacteria</taxon>
        <taxon>Pseudomonadati</taxon>
        <taxon>Bacteroidota</taxon>
        <taxon>Cytophagia</taxon>
        <taxon>Cytophagales</taxon>
        <taxon>Flammeovirgaceae</taxon>
        <taxon>Sediminitomix</taxon>
    </lineage>
</organism>
<dbReference type="Pfam" id="PF03150">
    <property type="entry name" value="CCP_MauG"/>
    <property type="match status" value="1"/>
</dbReference>
<evidence type="ECO:0000256" key="4">
    <source>
        <dbReference type="ARBA" id="ARBA00022729"/>
    </source>
</evidence>
<protein>
    <submittedName>
        <fullName evidence="10">Cytochrome c peroxidase</fullName>
    </submittedName>
</protein>
<dbReference type="EMBL" id="QGDO01000002">
    <property type="protein sequence ID" value="PWJ43349.1"/>
    <property type="molecule type" value="Genomic_DNA"/>
</dbReference>
<reference evidence="10 11" key="1">
    <citation type="submission" date="2018-03" db="EMBL/GenBank/DDBJ databases">
        <title>Genomic Encyclopedia of Archaeal and Bacterial Type Strains, Phase II (KMG-II): from individual species to whole genera.</title>
        <authorList>
            <person name="Goeker M."/>
        </authorList>
    </citation>
    <scope>NUCLEOTIDE SEQUENCE [LARGE SCALE GENOMIC DNA]</scope>
    <source>
        <strain evidence="10 11">DSM 28229</strain>
    </source>
</reference>
<keyword evidence="5" id="KW-0560">Oxidoreductase</keyword>
<evidence type="ECO:0000256" key="5">
    <source>
        <dbReference type="ARBA" id="ARBA00023002"/>
    </source>
</evidence>
<evidence type="ECO:0000313" key="10">
    <source>
        <dbReference type="EMBL" id="PWJ43349.1"/>
    </source>
</evidence>
<keyword evidence="11" id="KW-1185">Reference proteome</keyword>
<dbReference type="InterPro" id="IPR036909">
    <property type="entry name" value="Cyt_c-like_dom_sf"/>
</dbReference>
<keyword evidence="4 8" id="KW-0732">Signal</keyword>
<name>A0A315ZDZ0_SEDFL</name>
<dbReference type="Gene3D" id="1.10.760.10">
    <property type="entry name" value="Cytochrome c-like domain"/>
    <property type="match status" value="2"/>
</dbReference>
<feature type="chain" id="PRO_5016286916" evidence="8">
    <location>
        <begin position="23"/>
        <end position="452"/>
    </location>
</feature>
<sequence>MKASMKLSIATCLLLTCMFGCSDDDDGNTTTSSSQLDEQLEEQLMVSSSGAGMSFYILPESDDYNNIPQDPNNPITRAKCDLGQLLFHETALAIVPKKEISRNTYSCASCHHAAAGFQAGRMQGIGEGGLGFGIAGEGRSAHLEYVDSLLDVQPLRSPTAMNGAYQKNMLWNGQFGATGKNIGTEAQWKEGTPIATNKLGFEGLETQAIAGLGVHRLSINDSILDDHNYREMFDAAFPNDPVSDRYSLTNVGLAIACYERTLMANESGFQKWLKGDKTALSDAEKRGALVFFGKGECYSCHNGPALNTMEFTAIGMGDLEGALVRGAEDEKANLGRGGFTGNDADKYKFKVPQLYNLKDSPFYGHGSTFKTIRQVIEYKNKGEVQNANVTEQYLDSRFKPLNLTSDEIDDLVKFCEYALWDDNLKRYEPETIPSGMCFPNNDAQSKSDMNCD</sequence>
<dbReference type="InterPro" id="IPR004852">
    <property type="entry name" value="Di-haem_cyt_c_peroxidsae"/>
</dbReference>
<evidence type="ECO:0000256" key="8">
    <source>
        <dbReference type="SAM" id="SignalP"/>
    </source>
</evidence>
<evidence type="ECO:0000256" key="1">
    <source>
        <dbReference type="ARBA" id="ARBA00004196"/>
    </source>
</evidence>
<gene>
    <name evidence="10" type="ORF">BC781_102906</name>
</gene>
<dbReference type="InterPro" id="IPR051395">
    <property type="entry name" value="Cytochrome_c_Peroxidase/MauG"/>
</dbReference>
<keyword evidence="10" id="KW-0575">Peroxidase</keyword>
<keyword evidence="3 7" id="KW-0479">Metal-binding</keyword>
<keyword evidence="2 7" id="KW-0349">Heme</keyword>
<evidence type="ECO:0000259" key="9">
    <source>
        <dbReference type="PROSITE" id="PS51007"/>
    </source>
</evidence>
<proteinExistence type="predicted"/>
<dbReference type="GO" id="GO:0030313">
    <property type="term" value="C:cell envelope"/>
    <property type="evidence" value="ECO:0007669"/>
    <property type="project" value="UniProtKB-SubCell"/>
</dbReference>
<dbReference type="GO" id="GO:0009055">
    <property type="term" value="F:electron transfer activity"/>
    <property type="evidence" value="ECO:0007669"/>
    <property type="project" value="InterPro"/>
</dbReference>
<evidence type="ECO:0000256" key="7">
    <source>
        <dbReference type="PROSITE-ProRule" id="PRU00433"/>
    </source>
</evidence>
<dbReference type="PANTHER" id="PTHR30600:SF10">
    <property type="entry name" value="BLL6722 PROTEIN"/>
    <property type="match status" value="1"/>
</dbReference>
<dbReference type="PANTHER" id="PTHR30600">
    <property type="entry name" value="CYTOCHROME C PEROXIDASE-RELATED"/>
    <property type="match status" value="1"/>
</dbReference>
<dbReference type="GO" id="GO:0020037">
    <property type="term" value="F:heme binding"/>
    <property type="evidence" value="ECO:0007669"/>
    <property type="project" value="InterPro"/>
</dbReference>
<dbReference type="Proteomes" id="UP000245535">
    <property type="component" value="Unassembled WGS sequence"/>
</dbReference>
<feature type="domain" description="Cytochrome c" evidence="9">
    <location>
        <begin position="282"/>
        <end position="419"/>
    </location>
</feature>
<dbReference type="GO" id="GO:0046872">
    <property type="term" value="F:metal ion binding"/>
    <property type="evidence" value="ECO:0007669"/>
    <property type="project" value="UniProtKB-KW"/>
</dbReference>
<evidence type="ECO:0000256" key="6">
    <source>
        <dbReference type="ARBA" id="ARBA00023004"/>
    </source>
</evidence>
<dbReference type="RefSeq" id="WP_245935612.1">
    <property type="nucleotide sequence ID" value="NZ_QGDO01000002.1"/>
</dbReference>